<protein>
    <submittedName>
        <fullName evidence="2">Uncharacterized protein</fullName>
    </submittedName>
</protein>
<evidence type="ECO:0000313" key="3">
    <source>
        <dbReference type="Proteomes" id="UP000577362"/>
    </source>
</evidence>
<feature type="transmembrane region" description="Helical" evidence="1">
    <location>
        <begin position="6"/>
        <end position="26"/>
    </location>
</feature>
<keyword evidence="1" id="KW-0812">Transmembrane</keyword>
<dbReference type="Proteomes" id="UP000577362">
    <property type="component" value="Unassembled WGS sequence"/>
</dbReference>
<keyword evidence="1" id="KW-0472">Membrane</keyword>
<evidence type="ECO:0000313" key="2">
    <source>
        <dbReference type="EMBL" id="MBB4019791.1"/>
    </source>
</evidence>
<keyword evidence="3" id="KW-1185">Reference proteome</keyword>
<gene>
    <name evidence="2" type="ORF">GGR16_004846</name>
</gene>
<dbReference type="EMBL" id="JACIEN010000008">
    <property type="protein sequence ID" value="MBB4019791.1"/>
    <property type="molecule type" value="Genomic_DNA"/>
</dbReference>
<dbReference type="AlphaFoldDB" id="A0A840C1Q9"/>
<name>A0A840C1Q9_9HYPH</name>
<accession>A0A840C1Q9</accession>
<sequence>MTSSLVDYVLLAALALTSVCVLATYLKLRHFDRNHYDYKRTLDETADALKAAGNSMGSFTADGQKTLVELALRIDDARKTLASLDAGIATARDTLASLEKAAQHQAGSGRVALRLVGDDTTA</sequence>
<dbReference type="RefSeq" id="WP_019402926.1">
    <property type="nucleotide sequence ID" value="NZ_JACIEN010000008.1"/>
</dbReference>
<organism evidence="2 3">
    <name type="scientific">Chelatococcus caeni</name>
    <dbReference type="NCBI Taxonomy" id="1348468"/>
    <lineage>
        <taxon>Bacteria</taxon>
        <taxon>Pseudomonadati</taxon>
        <taxon>Pseudomonadota</taxon>
        <taxon>Alphaproteobacteria</taxon>
        <taxon>Hyphomicrobiales</taxon>
        <taxon>Chelatococcaceae</taxon>
        <taxon>Chelatococcus</taxon>
    </lineage>
</organism>
<reference evidence="2 3" key="1">
    <citation type="submission" date="2020-08" db="EMBL/GenBank/DDBJ databases">
        <title>Genomic Encyclopedia of Type Strains, Phase IV (KMG-IV): sequencing the most valuable type-strain genomes for metagenomic binning, comparative biology and taxonomic classification.</title>
        <authorList>
            <person name="Goeker M."/>
        </authorList>
    </citation>
    <scope>NUCLEOTIDE SEQUENCE [LARGE SCALE GENOMIC DNA]</scope>
    <source>
        <strain evidence="2 3">DSM 103737</strain>
    </source>
</reference>
<keyword evidence="1" id="KW-1133">Transmembrane helix</keyword>
<evidence type="ECO:0000256" key="1">
    <source>
        <dbReference type="SAM" id="Phobius"/>
    </source>
</evidence>
<proteinExistence type="predicted"/>
<comment type="caution">
    <text evidence="2">The sequence shown here is derived from an EMBL/GenBank/DDBJ whole genome shotgun (WGS) entry which is preliminary data.</text>
</comment>